<comment type="caution">
    <text evidence="1">The sequence shown here is derived from an EMBL/GenBank/DDBJ whole genome shotgun (WGS) entry which is preliminary data.</text>
</comment>
<dbReference type="RefSeq" id="WP_196420439.1">
    <property type="nucleotide sequence ID" value="NZ_JADQTO010000042.1"/>
</dbReference>
<accession>A0A931CHE6</accession>
<dbReference type="EMBL" id="JADQTO010000042">
    <property type="protein sequence ID" value="MBG0568669.1"/>
    <property type="molecule type" value="Genomic_DNA"/>
</dbReference>
<dbReference type="AlphaFoldDB" id="A0A931CHE6"/>
<protein>
    <submittedName>
        <fullName evidence="1">Uncharacterized protein</fullName>
    </submittedName>
</protein>
<reference evidence="1" key="1">
    <citation type="submission" date="2020-11" db="EMBL/GenBank/DDBJ databases">
        <title>Isolation and identification of active actinomycetes.</title>
        <authorList>
            <person name="Sun X."/>
        </authorList>
    </citation>
    <scope>NUCLEOTIDE SEQUENCE</scope>
    <source>
        <strain evidence="1">NEAU-A11</strain>
    </source>
</reference>
<sequence length="381" mass="41922">MTLVDTVQIDDYRPEYSLLVLLDPSVQWDYEDPEVPRYRDRGDQPTGTFAGTGAGWVTAQAPGLADHVVRLELHDSPPPADCAEFDDVLEAPYRSSSGGLSLTTLTGGVGPSDFGLGDAEWYRVRVARRQTDTENTRRYIWTLRFWPEPTVEPPVWLARSHPAVGPGDNGWHSALPDWATEVAYIAANMANRLGEPVTLQQVEAGYQAPPRYAAGWLDDPLPPDHSPTGPNANMYLALLAEKQRRLDQIAAELGVPPVRHKRDVFPLMVAAGMLVREGPDAYRAVQPARIDTVVSLPSEEVEAIRQRDMRSRYGAVTEDLEAVLRWTIGPTLATTAGELADRLLISERELADALAYAEEAGLLHAGSEQTMQLRLGPRVSS</sequence>
<evidence type="ECO:0000313" key="1">
    <source>
        <dbReference type="EMBL" id="MBG0568669.1"/>
    </source>
</evidence>
<dbReference type="Proteomes" id="UP000598146">
    <property type="component" value="Unassembled WGS sequence"/>
</dbReference>
<name>A0A931CHE6_9ACTN</name>
<organism evidence="1 2">
    <name type="scientific">Actinoplanes aureus</name>
    <dbReference type="NCBI Taxonomy" id="2792083"/>
    <lineage>
        <taxon>Bacteria</taxon>
        <taxon>Bacillati</taxon>
        <taxon>Actinomycetota</taxon>
        <taxon>Actinomycetes</taxon>
        <taxon>Micromonosporales</taxon>
        <taxon>Micromonosporaceae</taxon>
        <taxon>Actinoplanes</taxon>
    </lineage>
</organism>
<evidence type="ECO:0000313" key="2">
    <source>
        <dbReference type="Proteomes" id="UP000598146"/>
    </source>
</evidence>
<keyword evidence="2" id="KW-1185">Reference proteome</keyword>
<gene>
    <name evidence="1" type="ORF">I4J89_45360</name>
</gene>
<proteinExistence type="predicted"/>